<dbReference type="PANTHER" id="PTHR23187">
    <property type="entry name" value="FLJ44216 PROTEIN-RELATED"/>
    <property type="match status" value="1"/>
</dbReference>
<dbReference type="Proteomes" id="UP001181693">
    <property type="component" value="Unassembled WGS sequence"/>
</dbReference>
<evidence type="ECO:0000256" key="1">
    <source>
        <dbReference type="SAM" id="MobiDB-lite"/>
    </source>
</evidence>
<dbReference type="InterPro" id="IPR052119">
    <property type="entry name" value="ElonginBC-PRC2_ViralRestrict"/>
</dbReference>
<dbReference type="EMBL" id="DYDO01000002">
    <property type="protein sequence ID" value="DBA30888.1"/>
    <property type="molecule type" value="Genomic_DNA"/>
</dbReference>
<feature type="compositionally biased region" description="Polar residues" evidence="1">
    <location>
        <begin position="80"/>
        <end position="105"/>
    </location>
</feature>
<keyword evidence="3" id="KW-1185">Reference proteome</keyword>
<evidence type="ECO:0000313" key="3">
    <source>
        <dbReference type="Proteomes" id="UP001181693"/>
    </source>
</evidence>
<feature type="compositionally biased region" description="Polar residues" evidence="1">
    <location>
        <begin position="60"/>
        <end position="72"/>
    </location>
</feature>
<evidence type="ECO:0008006" key="4">
    <source>
        <dbReference type="Google" id="ProtNLM"/>
    </source>
</evidence>
<reference evidence="2" key="1">
    <citation type="thesis" date="2020" institute="ProQuest LLC" country="789 East Eisenhower Parkway, Ann Arbor, MI, USA">
        <title>Comparative Genomics and Chromosome Evolution.</title>
        <authorList>
            <person name="Mudd A.B."/>
        </authorList>
    </citation>
    <scope>NUCLEOTIDE SEQUENCE</scope>
    <source>
        <strain evidence="2">1538</strain>
        <tissue evidence="2">Blood</tissue>
    </source>
</reference>
<dbReference type="AlphaFoldDB" id="A0AAV3AYS5"/>
<protein>
    <recommendedName>
        <fullName evidence="4">SUMO-interacting motif-containing protein 1</fullName>
    </recommendedName>
</protein>
<comment type="caution">
    <text evidence="2">The sequence shown here is derived from an EMBL/GenBank/DDBJ whole genome shotgun (WGS) entry which is preliminary data.</text>
</comment>
<name>A0AAV3AYS5_PYXAD</name>
<dbReference type="PANTHER" id="PTHR23187:SF3">
    <property type="entry name" value="SUMO-INTERACTING MOTIF-CONTAINING PROTEIN 1"/>
    <property type="match status" value="1"/>
</dbReference>
<evidence type="ECO:0000313" key="2">
    <source>
        <dbReference type="EMBL" id="DBA30888.1"/>
    </source>
</evidence>
<dbReference type="GO" id="GO:0032184">
    <property type="term" value="F:SUMO polymer binding"/>
    <property type="evidence" value="ECO:0007669"/>
    <property type="project" value="TreeGrafter"/>
</dbReference>
<proteinExistence type="predicted"/>
<organism evidence="2 3">
    <name type="scientific">Pyxicephalus adspersus</name>
    <name type="common">African bullfrog</name>
    <dbReference type="NCBI Taxonomy" id="30357"/>
    <lineage>
        <taxon>Eukaryota</taxon>
        <taxon>Metazoa</taxon>
        <taxon>Chordata</taxon>
        <taxon>Craniata</taxon>
        <taxon>Vertebrata</taxon>
        <taxon>Euteleostomi</taxon>
        <taxon>Amphibia</taxon>
        <taxon>Batrachia</taxon>
        <taxon>Anura</taxon>
        <taxon>Neobatrachia</taxon>
        <taxon>Ranoidea</taxon>
        <taxon>Pyxicephalidae</taxon>
        <taxon>Pyxicephalinae</taxon>
        <taxon>Pyxicephalus</taxon>
    </lineage>
</organism>
<feature type="region of interest" description="Disordered" evidence="1">
    <location>
        <begin position="57"/>
        <end position="112"/>
    </location>
</feature>
<sequence>MEDTIVISDEEEAPAGLLSESWGSGIIDLTSNHYAQRNLSELESSVIDLTANEDVLGMSPRSSLSTDGLSNSDRSEDVYSPSNSSSGVISENEGTSNCSWGTDSDTTSKENGVIGKDVSTLTKDNCLTDQAPCLPYQANLIELPDTTLNLRGWSPLLTPASGESSSDCAARFSSVSCQTPSDAGSISSVPIAEEYPAHPSPINTALFYKLRYFKKPPVSHYFHRLEKPEKNEPRRPIPLSRMSIVNNTREENIHQGTLHFLSEFVTAKHYPPKDIVMHVIQSILLGVGPEEQAIRHEAYMILMKVQKLHPATVHSVAWNWNLLSEVMERKENHTCHLFLQYVVQTLDDDFNIHMLRRNFQKSLCKTMLSCNQANIKNVIDWLIHAVENACEVDGNRDLNVHMECEQRIVFLLQRMLSIAVEVDNLPVINSNRIAELLFPYVIVLKTKQQRELFLSSTENHLLRAKVLELIFVSSCELVPPAYLPLSLLKILHFLGNSTFLLENQGPEWQRWDEIMQHICLLFLSLQRITAEHLRTPITERADEIVRKPHVQLPVYDEVTEADVNKYLSLFWKRTALGPDVPVDFQNRFYMLQSLLLTAAKR</sequence>
<accession>A0AAV3AYS5</accession>
<gene>
    <name evidence="2" type="ORF">GDO54_006817</name>
</gene>